<dbReference type="AlphaFoldDB" id="A0A345HQU5"/>
<feature type="region of interest" description="Disordered" evidence="1">
    <location>
        <begin position="134"/>
        <end position="161"/>
    </location>
</feature>
<dbReference type="CDD" id="cd00093">
    <property type="entry name" value="HTH_XRE"/>
    <property type="match status" value="1"/>
</dbReference>
<reference evidence="4" key="1">
    <citation type="submission" date="2018-07" db="EMBL/GenBank/DDBJ databases">
        <authorList>
            <person name="Zhao J."/>
        </authorList>
    </citation>
    <scope>NUCLEOTIDE SEQUENCE [LARGE SCALE GENOMIC DNA]</scope>
    <source>
        <strain evidence="4">GSSD-12</strain>
    </source>
</reference>
<dbReference type="OrthoDB" id="4292432at2"/>
<gene>
    <name evidence="3" type="ORF">DVK44_16805</name>
</gene>
<evidence type="ECO:0000313" key="3">
    <source>
        <dbReference type="EMBL" id="AXG79069.1"/>
    </source>
</evidence>
<feature type="compositionally biased region" description="Low complexity" evidence="1">
    <location>
        <begin position="145"/>
        <end position="161"/>
    </location>
</feature>
<feature type="compositionally biased region" description="Basic and acidic residues" evidence="1">
    <location>
        <begin position="134"/>
        <end position="144"/>
    </location>
</feature>
<evidence type="ECO:0000256" key="1">
    <source>
        <dbReference type="SAM" id="MobiDB-lite"/>
    </source>
</evidence>
<dbReference type="SMART" id="SM00530">
    <property type="entry name" value="HTH_XRE"/>
    <property type="match status" value="2"/>
</dbReference>
<dbReference type="InterPro" id="IPR001387">
    <property type="entry name" value="Cro/C1-type_HTH"/>
</dbReference>
<name>A0A345HQU5_9ACTN</name>
<dbReference type="GO" id="GO:0003677">
    <property type="term" value="F:DNA binding"/>
    <property type="evidence" value="ECO:0007669"/>
    <property type="project" value="InterPro"/>
</dbReference>
<protein>
    <submittedName>
        <fullName evidence="3">XRE family transcriptional regulator</fullName>
    </submittedName>
</protein>
<dbReference type="Gene3D" id="1.10.260.40">
    <property type="entry name" value="lambda repressor-like DNA-binding domains"/>
    <property type="match status" value="2"/>
</dbReference>
<dbReference type="PROSITE" id="PS50943">
    <property type="entry name" value="HTH_CROC1"/>
    <property type="match status" value="1"/>
</dbReference>
<dbReference type="InterPro" id="IPR010982">
    <property type="entry name" value="Lambda_DNA-bd_dom_sf"/>
</dbReference>
<dbReference type="Pfam" id="PF01381">
    <property type="entry name" value="HTH_3"/>
    <property type="match status" value="1"/>
</dbReference>
<sequence>MPARRFDRSRVRSVRRAAEIAQTDVAAAVGVGDSTVAGWELGSSAPDQEKLPALARVLGHDLDDLFPRAGLPDLTDLRCDAGLYRYEMSKVIGTKSDGPVAGAERGERPLRDRYVFAVASAYGVTEDELKRAQERSLAKARNEQPAEAEQGEEAQAAEAPPRTLAEKITLILERSYPGQKSPGDTEIAEAINAHAGSRVISAQGVADLRTGAEEEAAPVVLEGLAAFFGLSPLYFQPNDAVARQVYEGLLLMSAAKKGTVGRVRARGVGTEGLPPNVLSILNDLATELAKVEPETSD</sequence>
<accession>A0A345HQU5</accession>
<proteinExistence type="predicted"/>
<dbReference type="Proteomes" id="UP000253868">
    <property type="component" value="Chromosome"/>
</dbReference>
<feature type="domain" description="HTH cro/C1-type" evidence="2">
    <location>
        <begin position="11"/>
        <end position="65"/>
    </location>
</feature>
<dbReference type="EMBL" id="CP031194">
    <property type="protein sequence ID" value="AXG79069.1"/>
    <property type="molecule type" value="Genomic_DNA"/>
</dbReference>
<evidence type="ECO:0000259" key="2">
    <source>
        <dbReference type="PROSITE" id="PS50943"/>
    </source>
</evidence>
<keyword evidence="4" id="KW-1185">Reference proteome</keyword>
<evidence type="ECO:0000313" key="4">
    <source>
        <dbReference type="Proteomes" id="UP000253868"/>
    </source>
</evidence>
<dbReference type="SUPFAM" id="SSF47413">
    <property type="entry name" value="lambda repressor-like DNA-binding domains"/>
    <property type="match status" value="1"/>
</dbReference>
<dbReference type="KEGG" id="spad:DVK44_16805"/>
<organism evidence="3 4">
    <name type="scientific">Streptomyces paludis</name>
    <dbReference type="NCBI Taxonomy" id="2282738"/>
    <lineage>
        <taxon>Bacteria</taxon>
        <taxon>Bacillati</taxon>
        <taxon>Actinomycetota</taxon>
        <taxon>Actinomycetes</taxon>
        <taxon>Kitasatosporales</taxon>
        <taxon>Streptomycetaceae</taxon>
        <taxon>Streptomyces</taxon>
    </lineage>
</organism>